<dbReference type="AlphaFoldDB" id="A0AAD4TBS8"/>
<dbReference type="EMBL" id="JAJJMB010003267">
    <property type="protein sequence ID" value="KAI3948429.1"/>
    <property type="molecule type" value="Genomic_DNA"/>
</dbReference>
<sequence>MTLSLPLPFEFYEIRPQLFILPNLCFPHLGYLKLGFFFVDSPESVPSHYRVRVVLDLKCSKKCLKRTTTSEPNFQSMKNKFQKSLINSHTYGNLSSRLNKNKAFVHGIGVMKNHGLYILYMPQKEGV</sequence>
<dbReference type="Proteomes" id="UP001202328">
    <property type="component" value="Unassembled WGS sequence"/>
</dbReference>
<evidence type="ECO:0000313" key="1">
    <source>
        <dbReference type="EMBL" id="KAI3948429.1"/>
    </source>
</evidence>
<evidence type="ECO:0000313" key="2">
    <source>
        <dbReference type="Proteomes" id="UP001202328"/>
    </source>
</evidence>
<protein>
    <submittedName>
        <fullName evidence="1">Uncharacterized protein</fullName>
    </submittedName>
</protein>
<gene>
    <name evidence="1" type="ORF">MKW98_019179</name>
</gene>
<accession>A0AAD4TBS8</accession>
<comment type="caution">
    <text evidence="1">The sequence shown here is derived from an EMBL/GenBank/DDBJ whole genome shotgun (WGS) entry which is preliminary data.</text>
</comment>
<reference evidence="1" key="1">
    <citation type="submission" date="2022-04" db="EMBL/GenBank/DDBJ databases">
        <title>A functionally conserved STORR gene fusion in Papaver species that diverged 16.8 million years ago.</title>
        <authorList>
            <person name="Catania T."/>
        </authorList>
    </citation>
    <scope>NUCLEOTIDE SEQUENCE</scope>
    <source>
        <strain evidence="1">S-188037</strain>
    </source>
</reference>
<organism evidence="1 2">
    <name type="scientific">Papaver atlanticum</name>
    <dbReference type="NCBI Taxonomy" id="357466"/>
    <lineage>
        <taxon>Eukaryota</taxon>
        <taxon>Viridiplantae</taxon>
        <taxon>Streptophyta</taxon>
        <taxon>Embryophyta</taxon>
        <taxon>Tracheophyta</taxon>
        <taxon>Spermatophyta</taxon>
        <taxon>Magnoliopsida</taxon>
        <taxon>Ranunculales</taxon>
        <taxon>Papaveraceae</taxon>
        <taxon>Papaveroideae</taxon>
        <taxon>Papaver</taxon>
    </lineage>
</organism>
<keyword evidence="2" id="KW-1185">Reference proteome</keyword>
<name>A0AAD4TBS8_9MAGN</name>
<proteinExistence type="predicted"/>